<sequence>MKLVIVGCSRRKRDTATPVPALDLYEGGCIPQLRRRIGHRQGLRRQVRILSAEHGLIDADRPLLPYDRVLTPERASELRQNAGAVLARYGTPTGVLVIAEPAYQDIVREHLRDVRVRFVDDPRDWATASVVLDTWGWP</sequence>
<evidence type="ECO:0000259" key="1">
    <source>
        <dbReference type="Pfam" id="PF21818"/>
    </source>
</evidence>
<dbReference type="OrthoDB" id="3626091at2"/>
<proteinExistence type="predicted"/>
<dbReference type="Pfam" id="PF21818">
    <property type="entry name" value="DUF6884"/>
    <property type="match status" value="1"/>
</dbReference>
<comment type="caution">
    <text evidence="2">The sequence shown here is derived from an EMBL/GenBank/DDBJ whole genome shotgun (WGS) entry which is preliminary data.</text>
</comment>
<evidence type="ECO:0000313" key="3">
    <source>
        <dbReference type="Proteomes" id="UP000253303"/>
    </source>
</evidence>
<dbReference type="InterPro" id="IPR049251">
    <property type="entry name" value="DUF6884"/>
</dbReference>
<protein>
    <recommendedName>
        <fullName evidence="1">DUF6884 domain-containing protein</fullName>
    </recommendedName>
</protein>
<feature type="domain" description="DUF6884" evidence="1">
    <location>
        <begin position="4"/>
        <end position="112"/>
    </location>
</feature>
<dbReference type="RefSeq" id="WP_113984140.1">
    <property type="nucleotide sequence ID" value="NZ_QMEY01000016.1"/>
</dbReference>
<dbReference type="EMBL" id="QMEY01000016">
    <property type="protein sequence ID" value="RBQ16514.1"/>
    <property type="molecule type" value="Genomic_DNA"/>
</dbReference>
<name>A0A366LT68_9ACTN</name>
<keyword evidence="3" id="KW-1185">Reference proteome</keyword>
<gene>
    <name evidence="2" type="ORF">DP939_29795</name>
</gene>
<dbReference type="Proteomes" id="UP000253303">
    <property type="component" value="Unassembled WGS sequence"/>
</dbReference>
<reference evidence="2 3" key="1">
    <citation type="submission" date="2018-06" db="EMBL/GenBank/DDBJ databases">
        <title>Sphaerisporangium craniellae sp. nov., isolated from a marine sponge in the South China Sea.</title>
        <authorList>
            <person name="Li L."/>
        </authorList>
    </citation>
    <scope>NUCLEOTIDE SEQUENCE [LARGE SCALE GENOMIC DNA]</scope>
    <source>
        <strain evidence="2 3">LHW63015</strain>
    </source>
</reference>
<accession>A0A366LT68</accession>
<evidence type="ECO:0000313" key="2">
    <source>
        <dbReference type="EMBL" id="RBQ16514.1"/>
    </source>
</evidence>
<dbReference type="AlphaFoldDB" id="A0A366LT68"/>
<organism evidence="2 3">
    <name type="scientific">Spongiactinospora rosea</name>
    <dbReference type="NCBI Taxonomy" id="2248750"/>
    <lineage>
        <taxon>Bacteria</taxon>
        <taxon>Bacillati</taxon>
        <taxon>Actinomycetota</taxon>
        <taxon>Actinomycetes</taxon>
        <taxon>Streptosporangiales</taxon>
        <taxon>Streptosporangiaceae</taxon>
        <taxon>Spongiactinospora</taxon>
    </lineage>
</organism>